<feature type="transmembrane region" description="Helical" evidence="6">
    <location>
        <begin position="307"/>
        <end position="330"/>
    </location>
</feature>
<dbReference type="PANTHER" id="PTHR31232">
    <property type="match status" value="1"/>
</dbReference>
<comment type="similarity">
    <text evidence="2">Belongs to the plant self-incompatibility (S1) protein family.</text>
</comment>
<sequence>MIISQLAASAVALAIMVIIMMARPAIQEEIHVTNKLSSKILIAHCKSKDDDLGAHAIPIGEDIGWQFGGKVGTHFWCDLAVEDKRLTFVSYDWWDADRYSRNWDVRDDGVYGTRVRDSLTFCAALATTMITALAPRSSVQEIVYVANNVTYGKAVIVHCQSGDDDLGGFAVAVGYRIHWQFSPNLFGGTLFWCKLAFEDRRASFVAYDQRTSPETVKWTVNDDGVYGKLHGGTPYLHAAWDDDESEEFKSSSSAGKIEAYKKQSSDEGETDLRWRRIGGGGETVVMEKEREDCSKEVLGGGGAMTNWWWMVVYRTGGLFVVGVAMAKLVAADWFR</sequence>
<dbReference type="AlphaFoldDB" id="A0AAV0IB14"/>
<evidence type="ECO:0000256" key="1">
    <source>
        <dbReference type="ARBA" id="ARBA00004613"/>
    </source>
</evidence>
<feature type="signal peptide" evidence="7">
    <location>
        <begin position="1"/>
        <end position="27"/>
    </location>
</feature>
<reference evidence="8" key="1">
    <citation type="submission" date="2022-08" db="EMBL/GenBank/DDBJ databases">
        <authorList>
            <person name="Gutierrez-Valencia J."/>
        </authorList>
    </citation>
    <scope>NUCLEOTIDE SEQUENCE</scope>
</reference>
<comment type="subcellular location">
    <subcellularLocation>
        <location evidence="1">Secreted</location>
    </subcellularLocation>
</comment>
<keyword evidence="9" id="KW-1185">Reference proteome</keyword>
<keyword evidence="3" id="KW-0713">Self-incompatibility</keyword>
<name>A0AAV0IB14_9ROSI</name>
<dbReference type="GO" id="GO:0005576">
    <property type="term" value="C:extracellular region"/>
    <property type="evidence" value="ECO:0007669"/>
    <property type="project" value="UniProtKB-SubCell"/>
</dbReference>
<evidence type="ECO:0000313" key="9">
    <source>
        <dbReference type="Proteomes" id="UP001154282"/>
    </source>
</evidence>
<keyword evidence="6" id="KW-0812">Transmembrane</keyword>
<accession>A0AAV0IB14</accession>
<dbReference type="EMBL" id="CAMGYJ010000003">
    <property type="protein sequence ID" value="CAI0394846.1"/>
    <property type="molecule type" value="Genomic_DNA"/>
</dbReference>
<evidence type="ECO:0000313" key="8">
    <source>
        <dbReference type="EMBL" id="CAI0394846.1"/>
    </source>
</evidence>
<evidence type="ECO:0000256" key="4">
    <source>
        <dbReference type="ARBA" id="ARBA00022525"/>
    </source>
</evidence>
<feature type="chain" id="PRO_5043359149" description="S-protein homolog" evidence="7">
    <location>
        <begin position="28"/>
        <end position="335"/>
    </location>
</feature>
<comment type="caution">
    <text evidence="8">The sequence shown here is derived from an EMBL/GenBank/DDBJ whole genome shotgun (WGS) entry which is preliminary data.</text>
</comment>
<dbReference type="PANTHER" id="PTHR31232:SF18">
    <property type="entry name" value="S-PROTEIN HOMOLOG"/>
    <property type="match status" value="1"/>
</dbReference>
<evidence type="ECO:0008006" key="10">
    <source>
        <dbReference type="Google" id="ProtNLM"/>
    </source>
</evidence>
<keyword evidence="4" id="KW-0964">Secreted</keyword>
<evidence type="ECO:0000256" key="7">
    <source>
        <dbReference type="SAM" id="SignalP"/>
    </source>
</evidence>
<dbReference type="Proteomes" id="UP001154282">
    <property type="component" value="Unassembled WGS sequence"/>
</dbReference>
<evidence type="ECO:0000256" key="3">
    <source>
        <dbReference type="ARBA" id="ARBA00022471"/>
    </source>
</evidence>
<keyword evidence="6" id="KW-1133">Transmembrane helix</keyword>
<dbReference type="InterPro" id="IPR010264">
    <property type="entry name" value="Self-incomp_S1"/>
</dbReference>
<proteinExistence type="inferred from homology"/>
<evidence type="ECO:0000256" key="2">
    <source>
        <dbReference type="ARBA" id="ARBA00005581"/>
    </source>
</evidence>
<keyword evidence="5 7" id="KW-0732">Signal</keyword>
<dbReference type="Pfam" id="PF05938">
    <property type="entry name" value="Self-incomp_S1"/>
    <property type="match status" value="2"/>
</dbReference>
<evidence type="ECO:0000256" key="6">
    <source>
        <dbReference type="SAM" id="Phobius"/>
    </source>
</evidence>
<gene>
    <name evidence="8" type="ORF">LITE_LOCUS8481</name>
</gene>
<keyword evidence="6" id="KW-0472">Membrane</keyword>
<organism evidence="8 9">
    <name type="scientific">Linum tenue</name>
    <dbReference type="NCBI Taxonomy" id="586396"/>
    <lineage>
        <taxon>Eukaryota</taxon>
        <taxon>Viridiplantae</taxon>
        <taxon>Streptophyta</taxon>
        <taxon>Embryophyta</taxon>
        <taxon>Tracheophyta</taxon>
        <taxon>Spermatophyta</taxon>
        <taxon>Magnoliopsida</taxon>
        <taxon>eudicotyledons</taxon>
        <taxon>Gunneridae</taxon>
        <taxon>Pentapetalae</taxon>
        <taxon>rosids</taxon>
        <taxon>fabids</taxon>
        <taxon>Malpighiales</taxon>
        <taxon>Linaceae</taxon>
        <taxon>Linum</taxon>
    </lineage>
</organism>
<dbReference type="GO" id="GO:0060320">
    <property type="term" value="P:rejection of self pollen"/>
    <property type="evidence" value="ECO:0007669"/>
    <property type="project" value="UniProtKB-KW"/>
</dbReference>
<protein>
    <recommendedName>
        <fullName evidence="10">S-protein homolog</fullName>
    </recommendedName>
</protein>
<evidence type="ECO:0000256" key="5">
    <source>
        <dbReference type="ARBA" id="ARBA00022729"/>
    </source>
</evidence>